<dbReference type="GO" id="GO:0007034">
    <property type="term" value="P:vacuolar transport"/>
    <property type="evidence" value="ECO:0007669"/>
    <property type="project" value="InterPro"/>
</dbReference>
<evidence type="ECO:0000313" key="2">
    <source>
        <dbReference type="EMBL" id="KAG0553203.1"/>
    </source>
</evidence>
<sequence>METMKSLLKPKPTPQQQLREWQRRLRNEGRNIDRQIRDVQREEKKVEKAIREAAKRNDMGSAKALAKEVVQSRKAVNRLYENKAQLNSISMHLGEIVATARTVGHLSKSTEVMKLVNNLMKAPDVAATMQEFSKEMTKAGVMEEMVNDALDSTLDNEDIEEEIEEEVDKVLTAIAGETASELPDAVRKEKEKMRQPSTSVPAERTAIAEAVDDDDELDQIRERLAKVRS</sequence>
<feature type="compositionally biased region" description="Basic and acidic residues" evidence="1">
    <location>
        <begin position="184"/>
        <end position="194"/>
    </location>
</feature>
<dbReference type="EMBL" id="CM027680">
    <property type="protein sequence ID" value="KAG0553203.1"/>
    <property type="molecule type" value="Genomic_DNA"/>
</dbReference>
<feature type="region of interest" description="Disordered" evidence="1">
    <location>
        <begin position="24"/>
        <end position="43"/>
    </location>
</feature>
<proteinExistence type="predicted"/>
<dbReference type="PANTHER" id="PTHR10476">
    <property type="entry name" value="CHARGED MULTIVESICULAR BODY PROTEIN"/>
    <property type="match status" value="1"/>
</dbReference>
<organism evidence="2 3">
    <name type="scientific">Sorghum bicolor</name>
    <name type="common">Sorghum</name>
    <name type="synonym">Sorghum vulgare</name>
    <dbReference type="NCBI Taxonomy" id="4558"/>
    <lineage>
        <taxon>Eukaryota</taxon>
        <taxon>Viridiplantae</taxon>
        <taxon>Streptophyta</taxon>
        <taxon>Embryophyta</taxon>
        <taxon>Tracheophyta</taxon>
        <taxon>Spermatophyta</taxon>
        <taxon>Magnoliopsida</taxon>
        <taxon>Liliopsida</taxon>
        <taxon>Poales</taxon>
        <taxon>Poaceae</taxon>
        <taxon>PACMAD clade</taxon>
        <taxon>Panicoideae</taxon>
        <taxon>Andropogonodae</taxon>
        <taxon>Andropogoneae</taxon>
        <taxon>Sorghinae</taxon>
        <taxon>Sorghum</taxon>
    </lineage>
</organism>
<dbReference type="Gene3D" id="6.10.140.1230">
    <property type="match status" value="1"/>
</dbReference>
<evidence type="ECO:0000256" key="1">
    <source>
        <dbReference type="SAM" id="MobiDB-lite"/>
    </source>
</evidence>
<dbReference type="Proteomes" id="UP000807115">
    <property type="component" value="Chromosome 1"/>
</dbReference>
<evidence type="ECO:0000313" key="3">
    <source>
        <dbReference type="Proteomes" id="UP000807115"/>
    </source>
</evidence>
<dbReference type="OrthoDB" id="2329734at2759"/>
<dbReference type="KEGG" id="sbi:8078026"/>
<reference evidence="2" key="1">
    <citation type="journal article" date="2019" name="BMC Genomics">
        <title>A new reference genome for Sorghum bicolor reveals high levels of sequence similarity between sweet and grain genotypes: implications for the genetics of sugar metabolism.</title>
        <authorList>
            <person name="Cooper E.A."/>
            <person name="Brenton Z.W."/>
            <person name="Flinn B.S."/>
            <person name="Jenkins J."/>
            <person name="Shu S."/>
            <person name="Flowers D."/>
            <person name="Luo F."/>
            <person name="Wang Y."/>
            <person name="Xia P."/>
            <person name="Barry K."/>
            <person name="Daum C."/>
            <person name="Lipzen A."/>
            <person name="Yoshinaga Y."/>
            <person name="Schmutz J."/>
            <person name="Saski C."/>
            <person name="Vermerris W."/>
            <person name="Kresovich S."/>
        </authorList>
    </citation>
    <scope>NUCLEOTIDE SEQUENCE</scope>
</reference>
<dbReference type="OMA" id="KILWEVT"/>
<dbReference type="InterPro" id="IPR005024">
    <property type="entry name" value="Snf7_fam"/>
</dbReference>
<protein>
    <submittedName>
        <fullName evidence="2">Uncharacterized protein</fullName>
    </submittedName>
</protein>
<reference evidence="2" key="2">
    <citation type="submission" date="2020-10" db="EMBL/GenBank/DDBJ databases">
        <authorList>
            <person name="Cooper E.A."/>
            <person name="Brenton Z.W."/>
            <person name="Flinn B.S."/>
            <person name="Jenkins J."/>
            <person name="Shu S."/>
            <person name="Flowers D."/>
            <person name="Luo F."/>
            <person name="Wang Y."/>
            <person name="Xia P."/>
            <person name="Barry K."/>
            <person name="Daum C."/>
            <person name="Lipzen A."/>
            <person name="Yoshinaga Y."/>
            <person name="Schmutz J."/>
            <person name="Saski C."/>
            <person name="Vermerris W."/>
            <person name="Kresovich S."/>
        </authorList>
    </citation>
    <scope>NUCLEOTIDE SEQUENCE</scope>
</reference>
<feature type="region of interest" description="Disordered" evidence="1">
    <location>
        <begin position="181"/>
        <end position="214"/>
    </location>
</feature>
<dbReference type="Gramene" id="EER95671">
    <property type="protein sequence ID" value="EER95671"/>
    <property type="gene ID" value="SORBI_3001G537800"/>
</dbReference>
<comment type="caution">
    <text evidence="2">The sequence shown here is derived from an EMBL/GenBank/DDBJ whole genome shotgun (WGS) entry which is preliminary data.</text>
</comment>
<accession>A0A921S838</accession>
<name>A0A921S838_SORBI</name>
<dbReference type="Pfam" id="PF03357">
    <property type="entry name" value="Snf7"/>
    <property type="match status" value="1"/>
</dbReference>
<gene>
    <name evidence="2" type="ORF">BDA96_01G574500</name>
</gene>
<dbReference type="AlphaFoldDB" id="A0A921S838"/>